<feature type="transmembrane region" description="Helical" evidence="2">
    <location>
        <begin position="49"/>
        <end position="67"/>
    </location>
</feature>
<dbReference type="AlphaFoldDB" id="A0A9D1Z9K5"/>
<reference evidence="3" key="2">
    <citation type="submission" date="2021-04" db="EMBL/GenBank/DDBJ databases">
        <authorList>
            <person name="Gilroy R."/>
        </authorList>
    </citation>
    <scope>NUCLEOTIDE SEQUENCE</scope>
    <source>
        <strain evidence="3">CHK199-9574</strain>
    </source>
</reference>
<protein>
    <submittedName>
        <fullName evidence="3">Energy-coupled thiamine transporter ThiT</fullName>
    </submittedName>
</protein>
<keyword evidence="2" id="KW-0812">Transmembrane</keyword>
<dbReference type="GO" id="GO:0005886">
    <property type="term" value="C:plasma membrane"/>
    <property type="evidence" value="ECO:0007669"/>
    <property type="project" value="InterPro"/>
</dbReference>
<reference evidence="3" key="1">
    <citation type="journal article" date="2021" name="PeerJ">
        <title>Extensive microbial diversity within the chicken gut microbiome revealed by metagenomics and culture.</title>
        <authorList>
            <person name="Gilroy R."/>
            <person name="Ravi A."/>
            <person name="Getino M."/>
            <person name="Pursley I."/>
            <person name="Horton D.L."/>
            <person name="Alikhan N.F."/>
            <person name="Baker D."/>
            <person name="Gharbi K."/>
            <person name="Hall N."/>
            <person name="Watson M."/>
            <person name="Adriaenssens E.M."/>
            <person name="Foster-Nyarko E."/>
            <person name="Jarju S."/>
            <person name="Secka A."/>
            <person name="Antonio M."/>
            <person name="Oren A."/>
            <person name="Chaudhuri R.R."/>
            <person name="La Ragione R."/>
            <person name="Hildebrand F."/>
            <person name="Pallen M.J."/>
        </authorList>
    </citation>
    <scope>NUCLEOTIDE SEQUENCE</scope>
    <source>
        <strain evidence="3">CHK199-9574</strain>
    </source>
</reference>
<sequence length="276" mass="29662">MFLNNLLEVSGHTTDIITYITIGVLALLAVIVAAVCIGNRKKKFDTKSLAFAAICLATSFVLSFIKITPVPSGGSITLASWVPVLIYAYAYGAPKGFLVGIIFGLLNFISGPYILTPFTFILDYILAFAMVGLMGLARKFNRSLLTNVVLGTVIAVVARFVMHLISGMIYFAEDAIWVDLPTPNAFVYSLIYQLVYIPGDAVICLAVLIILAKSNVLQTLLHIMRPNEFSAAVNAKTDNRDAAISAQAPADKEGTKNSDLSEETAVSATADKKGKD</sequence>
<comment type="caution">
    <text evidence="3">The sequence shown here is derived from an EMBL/GenBank/DDBJ whole genome shotgun (WGS) entry which is preliminary data.</text>
</comment>
<dbReference type="GO" id="GO:0015234">
    <property type="term" value="F:thiamine transmembrane transporter activity"/>
    <property type="evidence" value="ECO:0007669"/>
    <property type="project" value="InterPro"/>
</dbReference>
<proteinExistence type="predicted"/>
<name>A0A9D1Z9K5_9FIRM</name>
<dbReference type="Pfam" id="PF09515">
    <property type="entry name" value="Thia_YuaJ"/>
    <property type="match status" value="1"/>
</dbReference>
<gene>
    <name evidence="3" type="primary">thiT</name>
    <name evidence="3" type="ORF">H9728_06875</name>
</gene>
<evidence type="ECO:0000313" key="4">
    <source>
        <dbReference type="Proteomes" id="UP000824135"/>
    </source>
</evidence>
<dbReference type="Proteomes" id="UP000824135">
    <property type="component" value="Unassembled WGS sequence"/>
</dbReference>
<keyword evidence="2" id="KW-0472">Membrane</keyword>
<evidence type="ECO:0000256" key="2">
    <source>
        <dbReference type="SAM" id="Phobius"/>
    </source>
</evidence>
<dbReference type="EMBL" id="DXCO01000040">
    <property type="protein sequence ID" value="HIY78753.1"/>
    <property type="molecule type" value="Genomic_DNA"/>
</dbReference>
<evidence type="ECO:0000256" key="1">
    <source>
        <dbReference type="SAM" id="MobiDB-lite"/>
    </source>
</evidence>
<feature type="transmembrane region" description="Helical" evidence="2">
    <location>
        <begin position="190"/>
        <end position="212"/>
    </location>
</feature>
<feature type="transmembrane region" description="Helical" evidence="2">
    <location>
        <begin position="97"/>
        <end position="115"/>
    </location>
</feature>
<accession>A0A9D1Z9K5</accession>
<evidence type="ECO:0000313" key="3">
    <source>
        <dbReference type="EMBL" id="HIY78753.1"/>
    </source>
</evidence>
<feature type="region of interest" description="Disordered" evidence="1">
    <location>
        <begin position="244"/>
        <end position="276"/>
    </location>
</feature>
<dbReference type="InterPro" id="IPR012651">
    <property type="entry name" value="Thia_Transptr_ThiT"/>
</dbReference>
<dbReference type="Gene3D" id="1.10.1760.20">
    <property type="match status" value="1"/>
</dbReference>
<feature type="transmembrane region" description="Helical" evidence="2">
    <location>
        <begin position="144"/>
        <end position="170"/>
    </location>
</feature>
<feature type="transmembrane region" description="Helical" evidence="2">
    <location>
        <begin position="121"/>
        <end position="137"/>
    </location>
</feature>
<organism evidence="3 4">
    <name type="scientific">Candidatus Borkfalkia excrementavium</name>
    <dbReference type="NCBI Taxonomy" id="2838505"/>
    <lineage>
        <taxon>Bacteria</taxon>
        <taxon>Bacillati</taxon>
        <taxon>Bacillota</taxon>
        <taxon>Clostridia</taxon>
        <taxon>Christensenellales</taxon>
        <taxon>Christensenellaceae</taxon>
        <taxon>Candidatus Borkfalkia</taxon>
    </lineage>
</organism>
<dbReference type="NCBIfam" id="TIGR02357">
    <property type="entry name" value="ECF_ThiT_YuaJ"/>
    <property type="match status" value="1"/>
</dbReference>
<feature type="transmembrane region" description="Helical" evidence="2">
    <location>
        <begin position="73"/>
        <end position="90"/>
    </location>
</feature>
<keyword evidence="2" id="KW-1133">Transmembrane helix</keyword>
<feature type="transmembrane region" description="Helical" evidence="2">
    <location>
        <begin position="16"/>
        <end position="37"/>
    </location>
</feature>